<dbReference type="Pfam" id="PF00013">
    <property type="entry name" value="KH_1"/>
    <property type="match status" value="1"/>
</dbReference>
<dbReference type="PROSITE" id="PS50084">
    <property type="entry name" value="KH_TYPE_1"/>
    <property type="match status" value="1"/>
</dbReference>
<comment type="caution">
    <text evidence="5">The sequence shown here is derived from an EMBL/GenBank/DDBJ whole genome shotgun (WGS) entry which is preliminary data.</text>
</comment>
<name>A0A699YE32_HAELA</name>
<evidence type="ECO:0000313" key="5">
    <source>
        <dbReference type="EMBL" id="GFH07661.1"/>
    </source>
</evidence>
<reference evidence="5 6" key="1">
    <citation type="submission" date="2020-02" db="EMBL/GenBank/DDBJ databases">
        <title>Draft genome sequence of Haematococcus lacustris strain NIES-144.</title>
        <authorList>
            <person name="Morimoto D."/>
            <person name="Nakagawa S."/>
            <person name="Yoshida T."/>
            <person name="Sawayama S."/>
        </authorList>
    </citation>
    <scope>NUCLEOTIDE SEQUENCE [LARGE SCALE GENOMIC DNA]</scope>
    <source>
        <strain evidence="5 6">NIES-144</strain>
    </source>
</reference>
<proteinExistence type="predicted"/>
<feature type="coiled-coil region" evidence="2">
    <location>
        <begin position="175"/>
        <end position="203"/>
    </location>
</feature>
<organism evidence="5 6">
    <name type="scientific">Haematococcus lacustris</name>
    <name type="common">Green alga</name>
    <name type="synonym">Haematococcus pluvialis</name>
    <dbReference type="NCBI Taxonomy" id="44745"/>
    <lineage>
        <taxon>Eukaryota</taxon>
        <taxon>Viridiplantae</taxon>
        <taxon>Chlorophyta</taxon>
        <taxon>core chlorophytes</taxon>
        <taxon>Chlorophyceae</taxon>
        <taxon>CS clade</taxon>
        <taxon>Chlamydomonadales</taxon>
        <taxon>Haematococcaceae</taxon>
        <taxon>Haematococcus</taxon>
    </lineage>
</organism>
<sequence>MKYVVGPGGVKIQEIQRKSKARVQIIKEEAEMTKAWGSGPTPTFKQQNLEYAAAVRLRQAAEKAARDKAKLLLKAAPGADGQGGVKAIMAKGAAEAAAAGVDGKAKAKAGEAAAGKGKEGKVTASGGQGVDTGKEGGEGMEGEERGSSSGDEDPLPGMPVRKMVTLLLYGNQHAVEAAERMIMEAIDNREQKQKQRARDYEKKREEKARLRQMYHMRHSRLSCFHMH</sequence>
<keyword evidence="1" id="KW-0694">RNA-binding</keyword>
<accession>A0A699YE32</accession>
<evidence type="ECO:0000259" key="4">
    <source>
        <dbReference type="Pfam" id="PF00013"/>
    </source>
</evidence>
<feature type="domain" description="K Homology" evidence="4">
    <location>
        <begin position="2"/>
        <end position="30"/>
    </location>
</feature>
<feature type="compositionally biased region" description="Basic and acidic residues" evidence="3">
    <location>
        <begin position="132"/>
        <end position="146"/>
    </location>
</feature>
<gene>
    <name evidence="5" type="ORF">HaLaN_02493</name>
</gene>
<dbReference type="AlphaFoldDB" id="A0A699YE32"/>
<evidence type="ECO:0000256" key="3">
    <source>
        <dbReference type="SAM" id="MobiDB-lite"/>
    </source>
</evidence>
<keyword evidence="2" id="KW-0175">Coiled coil</keyword>
<evidence type="ECO:0000256" key="2">
    <source>
        <dbReference type="SAM" id="Coils"/>
    </source>
</evidence>
<dbReference type="EMBL" id="BLLF01000108">
    <property type="protein sequence ID" value="GFH07661.1"/>
    <property type="molecule type" value="Genomic_DNA"/>
</dbReference>
<dbReference type="SUPFAM" id="SSF54791">
    <property type="entry name" value="Eukaryotic type KH-domain (KH-domain type I)"/>
    <property type="match status" value="1"/>
</dbReference>
<feature type="region of interest" description="Disordered" evidence="3">
    <location>
        <begin position="111"/>
        <end position="158"/>
    </location>
</feature>
<evidence type="ECO:0000313" key="6">
    <source>
        <dbReference type="Proteomes" id="UP000485058"/>
    </source>
</evidence>
<keyword evidence="6" id="KW-1185">Reference proteome</keyword>
<dbReference type="GO" id="GO:0003723">
    <property type="term" value="F:RNA binding"/>
    <property type="evidence" value="ECO:0007669"/>
    <property type="project" value="UniProtKB-UniRule"/>
</dbReference>
<protein>
    <submittedName>
        <fullName evidence="5">J domain-containing protein</fullName>
    </submittedName>
</protein>
<dbReference type="InterPro" id="IPR004088">
    <property type="entry name" value="KH_dom_type_1"/>
</dbReference>
<dbReference type="Gene3D" id="3.30.1370.10">
    <property type="entry name" value="K Homology domain, type 1"/>
    <property type="match status" value="1"/>
</dbReference>
<dbReference type="InterPro" id="IPR036612">
    <property type="entry name" value="KH_dom_type_1_sf"/>
</dbReference>
<evidence type="ECO:0000256" key="1">
    <source>
        <dbReference type="PROSITE-ProRule" id="PRU00117"/>
    </source>
</evidence>
<dbReference type="Proteomes" id="UP000485058">
    <property type="component" value="Unassembled WGS sequence"/>
</dbReference>